<dbReference type="AlphaFoldDB" id="A0A972FCG8"/>
<dbReference type="Proteomes" id="UP000599523">
    <property type="component" value="Unassembled WGS sequence"/>
</dbReference>
<feature type="region of interest" description="Disordered" evidence="1">
    <location>
        <begin position="555"/>
        <end position="575"/>
    </location>
</feature>
<dbReference type="InterPro" id="IPR020011">
    <property type="entry name" value="FimV_C"/>
</dbReference>
<evidence type="ECO:0000256" key="1">
    <source>
        <dbReference type="SAM" id="MobiDB-lite"/>
    </source>
</evidence>
<evidence type="ECO:0000313" key="2">
    <source>
        <dbReference type="EMBL" id="NMG04184.1"/>
    </source>
</evidence>
<dbReference type="EMBL" id="WTVM01000100">
    <property type="protein sequence ID" value="NMG04184.1"/>
    <property type="molecule type" value="Genomic_DNA"/>
</dbReference>
<organism evidence="2 3">
    <name type="scientific">Azoarcus taiwanensis</name>
    <dbReference type="NCBI Taxonomy" id="666964"/>
    <lineage>
        <taxon>Bacteria</taxon>
        <taxon>Pseudomonadati</taxon>
        <taxon>Pseudomonadota</taxon>
        <taxon>Betaproteobacteria</taxon>
        <taxon>Rhodocyclales</taxon>
        <taxon>Zoogloeaceae</taxon>
        <taxon>Azoarcus</taxon>
    </lineage>
</organism>
<gene>
    <name evidence="2" type="ORF">GPA21_14590</name>
</gene>
<feature type="compositionally biased region" description="Low complexity" evidence="1">
    <location>
        <begin position="160"/>
        <end position="177"/>
    </location>
</feature>
<feature type="compositionally biased region" description="Basic and acidic residues" evidence="1">
    <location>
        <begin position="566"/>
        <end position="575"/>
    </location>
</feature>
<feature type="region of interest" description="Disordered" evidence="1">
    <location>
        <begin position="192"/>
        <end position="245"/>
    </location>
</feature>
<feature type="compositionally biased region" description="Acidic residues" evidence="1">
    <location>
        <begin position="323"/>
        <end position="339"/>
    </location>
</feature>
<dbReference type="NCBIfam" id="TIGR03504">
    <property type="entry name" value="FimV_Cterm"/>
    <property type="match status" value="1"/>
</dbReference>
<evidence type="ECO:0008006" key="4">
    <source>
        <dbReference type="Google" id="ProtNLM"/>
    </source>
</evidence>
<feature type="compositionally biased region" description="Low complexity" evidence="1">
    <location>
        <begin position="510"/>
        <end position="522"/>
    </location>
</feature>
<keyword evidence="3" id="KW-1185">Reference proteome</keyword>
<evidence type="ECO:0000313" key="3">
    <source>
        <dbReference type="Proteomes" id="UP000599523"/>
    </source>
</evidence>
<reference evidence="2" key="1">
    <citation type="submission" date="2019-12" db="EMBL/GenBank/DDBJ databases">
        <title>Comparative genomics gives insights into the taxonomy of the Azoarcus-Aromatoleum group and reveals separate origins of nif in the plant-associated Azoarcus and non-plant-associated Aromatoleum sub-groups.</title>
        <authorList>
            <person name="Lafos M."/>
            <person name="Maluk M."/>
            <person name="Batista M."/>
            <person name="Junghare M."/>
            <person name="Carmona M."/>
            <person name="Faoro H."/>
            <person name="Cruz L.M."/>
            <person name="Battistoni F."/>
            <person name="De Souza E."/>
            <person name="Pedrosa F."/>
            <person name="Chen W.-M."/>
            <person name="Poole P.S."/>
            <person name="Dixon R.A."/>
            <person name="James E.K."/>
        </authorList>
    </citation>
    <scope>NUCLEOTIDE SEQUENCE</scope>
    <source>
        <strain evidence="2">NSC3</strain>
    </source>
</reference>
<proteinExistence type="predicted"/>
<feature type="region of interest" description="Disordered" evidence="1">
    <location>
        <begin position="502"/>
        <end position="522"/>
    </location>
</feature>
<name>A0A972FCG8_9RHOO</name>
<accession>A0A972FCG8</accession>
<comment type="caution">
    <text evidence="2">The sequence shown here is derived from an EMBL/GenBank/DDBJ whole genome shotgun (WGS) entry which is preliminary data.</text>
</comment>
<dbReference type="Gene3D" id="1.20.58.2200">
    <property type="match status" value="1"/>
</dbReference>
<feature type="region of interest" description="Disordered" evidence="1">
    <location>
        <begin position="258"/>
        <end position="281"/>
    </location>
</feature>
<feature type="region of interest" description="Disordered" evidence="1">
    <location>
        <begin position="299"/>
        <end position="353"/>
    </location>
</feature>
<protein>
    <recommendedName>
        <fullName evidence="4">Pilus assembly protein FimV</fullName>
    </recommendedName>
</protein>
<feature type="compositionally biased region" description="Polar residues" evidence="1">
    <location>
        <begin position="226"/>
        <end position="242"/>
    </location>
</feature>
<feature type="region of interest" description="Disordered" evidence="1">
    <location>
        <begin position="143"/>
        <end position="177"/>
    </location>
</feature>
<sequence>MRQKRKAEESSEMPAQLSEAPSSAHSIFGDKGGQSVDTGSSSLLHTDFSQSGLSAIDADEGVDPVAEADVYMAYGRDAQAEEILLDALKADSSRTPVYLKLLEIYAQRQSLRQFESVATDLYSRTGGRGPDWEKAAELGRKLDPDNPLYKAGPLAGVGGAEAPPTQPPAAGGAAQTGATAGIAAAAGVAAGVAESSAAELPMPSEAEGSGEEPLLAERGNELSELDFTTSLPVEPSDSQLKDTWTMPAGDLSRLDEAMEQGTPEEVSSALEAVGREEAPEEVVDEVDFSVLDFDLGSDEAATRAAQSEVGEEQGPVTEPVEAPADEAEQPLEFDLDLGGDEAPQADRKSLDQTVVGTQFDIEAAERMVDEQGAGASTGMDESLKATVIGNELDLARAEHDVDQADADAARMIDTSKTGSGSAGDLDATVLADDYLRDAFEAESGDQDEAVVDLEKTGFDNSLLDFDFDLDSAEAASESGVEVPAVDLSNIDLDLDVELPESVSETATDSAQPVAPDAAEVPAPDVVQEVDTKLDLARAYDEMGDKDGARELIEEVLKEGSPSQREAAQRLLDRLG</sequence>
<dbReference type="InterPro" id="IPR038440">
    <property type="entry name" value="FimV_C_sf"/>
</dbReference>
<feature type="region of interest" description="Disordered" evidence="1">
    <location>
        <begin position="1"/>
        <end position="43"/>
    </location>
</feature>